<dbReference type="FunFam" id="3.40.47.10:FF:000029">
    <property type="entry name" value="3-oxoacyl-[acyl-carrier-protein] synthase 1"/>
    <property type="match status" value="1"/>
</dbReference>
<feature type="active site" description="For beta-ketoacyl synthase activity" evidence="15">
    <location>
        <position position="162"/>
    </location>
</feature>
<dbReference type="PIRSF" id="PIRSF000447">
    <property type="entry name" value="KAS_II"/>
    <property type="match status" value="1"/>
</dbReference>
<dbReference type="NCBIfam" id="NF005589">
    <property type="entry name" value="PRK07314.1"/>
    <property type="match status" value="1"/>
</dbReference>
<evidence type="ECO:0000256" key="1">
    <source>
        <dbReference type="ARBA" id="ARBA00005194"/>
    </source>
</evidence>
<dbReference type="InterPro" id="IPR018201">
    <property type="entry name" value="Ketoacyl_synth_AS"/>
</dbReference>
<dbReference type="Gene3D" id="3.40.47.10">
    <property type="match status" value="1"/>
</dbReference>
<evidence type="ECO:0000256" key="7">
    <source>
        <dbReference type="ARBA" id="ARBA00022832"/>
    </source>
</evidence>
<evidence type="ECO:0000256" key="15">
    <source>
        <dbReference type="PIRSR" id="PIRSR000447-1"/>
    </source>
</evidence>
<dbReference type="GO" id="GO:0004315">
    <property type="term" value="F:3-oxoacyl-[acyl-carrier-protein] synthase activity"/>
    <property type="evidence" value="ECO:0007669"/>
    <property type="project" value="UniProtKB-UniRule"/>
</dbReference>
<keyword evidence="8" id="KW-0443">Lipid metabolism</keyword>
<feature type="domain" description="Ketosynthase family 3 (KS3)" evidence="17">
    <location>
        <begin position="2"/>
        <end position="407"/>
    </location>
</feature>
<dbReference type="Pfam" id="PF02801">
    <property type="entry name" value="Ketoacyl-synt_C"/>
    <property type="match status" value="1"/>
</dbReference>
<sequence length="410" mass="43050">MEKRVVITGRGAVTPVGNTLAESWENIKAGKHGFAEITHFDIEPHKVKMGAEVKNFDFGDKRAAKRLDLSSQYALIAAEEAVTDSGIVSGENVKAERFGVFGATGIGGISTLESEVTKCVKKGTIARASALLVPMVMPNAVAGNLAIKFSAKGPCFGTVSACASGTHGIGEAFRNIKHGYADVLLAGSSESVFTPVCFSGFANMNAMSTRTNPDRCSTPFDEERDGFVLGEGAGFLVLEELEHAKARGAKIYGEIVGYGATCDAYHITAPASDGEGAANAMALAIEEAGITPDQIDYINAHGTGTPYNDLFETIAVKKVFGEDTKVPISSTKSMTGHLLGAAGGIETVLCAEAIRDGFIPATIGLEKPDPELTLDYVPNEGRKADLTYVLSNSLGFGGHNGTLIVKKFEE</sequence>
<evidence type="ECO:0000256" key="16">
    <source>
        <dbReference type="RuleBase" id="RU003694"/>
    </source>
</evidence>
<dbReference type="PROSITE" id="PS52004">
    <property type="entry name" value="KS3_2"/>
    <property type="match status" value="1"/>
</dbReference>
<reference evidence="18" key="1">
    <citation type="submission" date="2020-08" db="EMBL/GenBank/DDBJ databases">
        <title>Genome public.</title>
        <authorList>
            <person name="Liu C."/>
            <person name="Sun Q."/>
        </authorList>
    </citation>
    <scope>NUCLEOTIDE SEQUENCE</scope>
    <source>
        <strain evidence="18">BX12</strain>
    </source>
</reference>
<evidence type="ECO:0000256" key="12">
    <source>
        <dbReference type="ARBA" id="ARBA00047318"/>
    </source>
</evidence>
<evidence type="ECO:0000256" key="5">
    <source>
        <dbReference type="ARBA" id="ARBA00022516"/>
    </source>
</evidence>
<evidence type="ECO:0000259" key="17">
    <source>
        <dbReference type="PROSITE" id="PS52004"/>
    </source>
</evidence>
<dbReference type="EC" id="2.3.1.179" evidence="3 14"/>
<keyword evidence="19" id="KW-1185">Reference proteome</keyword>
<evidence type="ECO:0000256" key="9">
    <source>
        <dbReference type="ARBA" id="ARBA00023160"/>
    </source>
</evidence>
<evidence type="ECO:0000256" key="14">
    <source>
        <dbReference type="PIRNR" id="PIRNR000447"/>
    </source>
</evidence>
<dbReference type="PANTHER" id="PTHR11712:SF336">
    <property type="entry name" value="3-OXOACYL-[ACYL-CARRIER-PROTEIN] SYNTHASE, MITOCHONDRIAL"/>
    <property type="match status" value="1"/>
</dbReference>
<gene>
    <name evidence="18" type="primary">fabF</name>
    <name evidence="18" type="ORF">H9L42_05820</name>
</gene>
<dbReference type="GO" id="GO:0030497">
    <property type="term" value="P:fatty acid elongation"/>
    <property type="evidence" value="ECO:0007669"/>
    <property type="project" value="UniProtKB-ARBA"/>
</dbReference>
<dbReference type="GO" id="GO:0005829">
    <property type="term" value="C:cytosol"/>
    <property type="evidence" value="ECO:0007669"/>
    <property type="project" value="TreeGrafter"/>
</dbReference>
<keyword evidence="5 14" id="KW-0444">Lipid biosynthesis</keyword>
<dbReference type="InterPro" id="IPR014030">
    <property type="entry name" value="Ketoacyl_synth_N"/>
</dbReference>
<dbReference type="RefSeq" id="WP_187302448.1">
    <property type="nucleotide sequence ID" value="NZ_CBCTON010000013.1"/>
</dbReference>
<evidence type="ECO:0000256" key="13">
    <source>
        <dbReference type="ARBA" id="ARBA00047659"/>
    </source>
</evidence>
<keyword evidence="10 14" id="KW-0012">Acyltransferase</keyword>
<evidence type="ECO:0000256" key="3">
    <source>
        <dbReference type="ARBA" id="ARBA00012356"/>
    </source>
</evidence>
<dbReference type="NCBIfam" id="TIGR03150">
    <property type="entry name" value="fabF"/>
    <property type="match status" value="1"/>
</dbReference>
<evidence type="ECO:0000256" key="2">
    <source>
        <dbReference type="ARBA" id="ARBA00008467"/>
    </source>
</evidence>
<dbReference type="AlphaFoldDB" id="A0A923NML7"/>
<dbReference type="InterPro" id="IPR000794">
    <property type="entry name" value="Beta-ketoacyl_synthase"/>
</dbReference>
<evidence type="ECO:0000313" key="18">
    <source>
        <dbReference type="EMBL" id="MBC6679340.1"/>
    </source>
</evidence>
<dbReference type="SUPFAM" id="SSF53901">
    <property type="entry name" value="Thiolase-like"/>
    <property type="match status" value="2"/>
</dbReference>
<dbReference type="InterPro" id="IPR016039">
    <property type="entry name" value="Thiolase-like"/>
</dbReference>
<organism evidence="18 19">
    <name type="scientific">Zhenpiania hominis</name>
    <dbReference type="NCBI Taxonomy" id="2763644"/>
    <lineage>
        <taxon>Bacteria</taxon>
        <taxon>Bacillati</taxon>
        <taxon>Bacillota</taxon>
        <taxon>Clostridia</taxon>
        <taxon>Peptostreptococcales</taxon>
        <taxon>Anaerovoracaceae</taxon>
        <taxon>Zhenpiania</taxon>
    </lineage>
</organism>
<dbReference type="PANTHER" id="PTHR11712">
    <property type="entry name" value="POLYKETIDE SYNTHASE-RELATED"/>
    <property type="match status" value="1"/>
</dbReference>
<keyword evidence="9 14" id="KW-0275">Fatty acid biosynthesis</keyword>
<dbReference type="SMART" id="SM00825">
    <property type="entry name" value="PKS_KS"/>
    <property type="match status" value="1"/>
</dbReference>
<dbReference type="InterPro" id="IPR020841">
    <property type="entry name" value="PKS_Beta-ketoAc_synthase_dom"/>
</dbReference>
<dbReference type="InterPro" id="IPR017568">
    <property type="entry name" value="3-oxoacyl-ACP_synth-2"/>
</dbReference>
<evidence type="ECO:0000256" key="4">
    <source>
        <dbReference type="ARBA" id="ARBA00014657"/>
    </source>
</evidence>
<comment type="similarity">
    <text evidence="2 14 16">Belongs to the thiolase-like superfamily. Beta-ketoacyl-ACP synthases family.</text>
</comment>
<comment type="catalytic activity">
    <reaction evidence="12 14">
        <text>(9Z)-hexadecenoyl-[ACP] + malonyl-[ACP] + H(+) = 3-oxo-(11Z)-octadecenoyl-[ACP] + holo-[ACP] + CO2</text>
        <dbReference type="Rhea" id="RHEA:55040"/>
        <dbReference type="Rhea" id="RHEA-COMP:9623"/>
        <dbReference type="Rhea" id="RHEA-COMP:9685"/>
        <dbReference type="Rhea" id="RHEA-COMP:10800"/>
        <dbReference type="Rhea" id="RHEA-COMP:14074"/>
        <dbReference type="ChEBI" id="CHEBI:15378"/>
        <dbReference type="ChEBI" id="CHEBI:16526"/>
        <dbReference type="ChEBI" id="CHEBI:64479"/>
        <dbReference type="ChEBI" id="CHEBI:78449"/>
        <dbReference type="ChEBI" id="CHEBI:83989"/>
        <dbReference type="ChEBI" id="CHEBI:138538"/>
        <dbReference type="EC" id="2.3.1.179"/>
    </reaction>
</comment>
<proteinExistence type="inferred from homology"/>
<dbReference type="FunFam" id="3.40.47.10:FF:000018">
    <property type="entry name" value="3-oxoacyl-[acyl-carrier-protein] synthase 2"/>
    <property type="match status" value="1"/>
</dbReference>
<name>A0A923NML7_9FIRM</name>
<evidence type="ECO:0000313" key="19">
    <source>
        <dbReference type="Proteomes" id="UP000602647"/>
    </source>
</evidence>
<comment type="catalytic activity">
    <reaction evidence="13 14">
        <text>a fatty acyl-[ACP] + malonyl-[ACP] + H(+) = a 3-oxoacyl-[ACP] + holo-[ACP] + CO2</text>
        <dbReference type="Rhea" id="RHEA:22836"/>
        <dbReference type="Rhea" id="RHEA-COMP:9623"/>
        <dbReference type="Rhea" id="RHEA-COMP:9685"/>
        <dbReference type="Rhea" id="RHEA-COMP:9916"/>
        <dbReference type="Rhea" id="RHEA-COMP:14125"/>
        <dbReference type="ChEBI" id="CHEBI:15378"/>
        <dbReference type="ChEBI" id="CHEBI:16526"/>
        <dbReference type="ChEBI" id="CHEBI:64479"/>
        <dbReference type="ChEBI" id="CHEBI:78449"/>
        <dbReference type="ChEBI" id="CHEBI:78776"/>
        <dbReference type="ChEBI" id="CHEBI:138651"/>
    </reaction>
</comment>
<evidence type="ECO:0000256" key="6">
    <source>
        <dbReference type="ARBA" id="ARBA00022679"/>
    </source>
</evidence>
<dbReference type="EMBL" id="JACRYT010000004">
    <property type="protein sequence ID" value="MBC6679340.1"/>
    <property type="molecule type" value="Genomic_DNA"/>
</dbReference>
<comment type="caution">
    <text evidence="18">The sequence shown here is derived from an EMBL/GenBank/DDBJ whole genome shotgun (WGS) entry which is preliminary data.</text>
</comment>
<keyword evidence="7" id="KW-0276">Fatty acid metabolism</keyword>
<keyword evidence="6 14" id="KW-0808">Transferase</keyword>
<accession>A0A923NML7</accession>
<dbReference type="Pfam" id="PF00109">
    <property type="entry name" value="ketoacyl-synt"/>
    <property type="match status" value="1"/>
</dbReference>
<evidence type="ECO:0000256" key="11">
    <source>
        <dbReference type="ARBA" id="ARBA00024006"/>
    </source>
</evidence>
<dbReference type="Proteomes" id="UP000602647">
    <property type="component" value="Unassembled WGS sequence"/>
</dbReference>
<comment type="function">
    <text evidence="11 14">Involved in the type II fatty acid elongation cycle. Catalyzes the elongation of a wide range of acyl-ACP by the addition of two carbons from malonyl-ACP to an acyl acceptor. Can efficiently catalyze the conversion of palmitoleoyl-ACP (cis-hexadec-9-enoyl-ACP) to cis-vaccenoyl-ACP (cis-octadec-11-enoyl-ACP), an essential step in the thermal regulation of fatty acid composition.</text>
</comment>
<evidence type="ECO:0000256" key="8">
    <source>
        <dbReference type="ARBA" id="ARBA00023098"/>
    </source>
</evidence>
<comment type="pathway">
    <text evidence="1 14">Lipid metabolism; fatty acid biosynthesis.</text>
</comment>
<dbReference type="PROSITE" id="PS00606">
    <property type="entry name" value="KS3_1"/>
    <property type="match status" value="1"/>
</dbReference>
<dbReference type="InterPro" id="IPR014031">
    <property type="entry name" value="Ketoacyl_synth_C"/>
</dbReference>
<evidence type="ECO:0000256" key="10">
    <source>
        <dbReference type="ARBA" id="ARBA00023315"/>
    </source>
</evidence>
<protein>
    <recommendedName>
        <fullName evidence="4 14">3-oxoacyl-[acyl-carrier-protein] synthase 2</fullName>
        <ecNumber evidence="3 14">2.3.1.179</ecNumber>
    </recommendedName>
</protein>
<dbReference type="CDD" id="cd00834">
    <property type="entry name" value="KAS_I_II"/>
    <property type="match status" value="1"/>
</dbReference>